<sequence length="207" mass="24416">MFPSFFYGQIPKIKYKLFSYYIRLCREEGILPKMDALSQLVSQYSFGAIVMLIVTLAVAFKFLSELLEYFYNKLKKFFNYQTLKDTQHSEIVESIASLQADIKRLSQEISNQSNDIKALQEHEKLTLERLQENSRSYIIDKHHYFCYEIKAIDDLNLESLERRYLYYKAAGGNSFIDGLMEEIRELPRINLSNPQFIVSQKNNERGE</sequence>
<evidence type="ECO:0000256" key="2">
    <source>
        <dbReference type="SAM" id="Phobius"/>
    </source>
</evidence>
<accession>A0A8S5TZ35</accession>
<name>A0A8S5TZ35_9CAUD</name>
<evidence type="ECO:0000256" key="1">
    <source>
        <dbReference type="SAM" id="Coils"/>
    </source>
</evidence>
<dbReference type="EMBL" id="BK015962">
    <property type="protein sequence ID" value="DAF87472.1"/>
    <property type="molecule type" value="Genomic_DNA"/>
</dbReference>
<organism evidence="3">
    <name type="scientific">Siphoviridae sp. ctnPP24</name>
    <dbReference type="NCBI Taxonomy" id="2825662"/>
    <lineage>
        <taxon>Viruses</taxon>
        <taxon>Duplodnaviria</taxon>
        <taxon>Heunggongvirae</taxon>
        <taxon>Uroviricota</taxon>
        <taxon>Caudoviricetes</taxon>
    </lineage>
</organism>
<protein>
    <submittedName>
        <fullName evidence="3">Uncharacterized protein</fullName>
    </submittedName>
</protein>
<feature type="transmembrane region" description="Helical" evidence="2">
    <location>
        <begin position="44"/>
        <end position="63"/>
    </location>
</feature>
<feature type="coiled-coil region" evidence="1">
    <location>
        <begin position="88"/>
        <end position="122"/>
    </location>
</feature>
<evidence type="ECO:0000313" key="3">
    <source>
        <dbReference type="EMBL" id="DAF87472.1"/>
    </source>
</evidence>
<proteinExistence type="predicted"/>
<keyword evidence="2" id="KW-0472">Membrane</keyword>
<keyword evidence="2" id="KW-0812">Transmembrane</keyword>
<reference evidence="3" key="1">
    <citation type="journal article" date="2021" name="Proc. Natl. Acad. Sci. U.S.A.">
        <title>A Catalog of Tens of Thousands of Viruses from Human Metagenomes Reveals Hidden Associations with Chronic Diseases.</title>
        <authorList>
            <person name="Tisza M.J."/>
            <person name="Buck C.B."/>
        </authorList>
    </citation>
    <scope>NUCLEOTIDE SEQUENCE</scope>
    <source>
        <strain evidence="3">CtnPP24</strain>
    </source>
</reference>
<keyword evidence="2" id="KW-1133">Transmembrane helix</keyword>
<keyword evidence="1" id="KW-0175">Coiled coil</keyword>